<dbReference type="SMART" id="SM00072">
    <property type="entry name" value="GuKc"/>
    <property type="match status" value="1"/>
</dbReference>
<dbReference type="InterPro" id="IPR027417">
    <property type="entry name" value="P-loop_NTPase"/>
</dbReference>
<evidence type="ECO:0000256" key="11">
    <source>
        <dbReference type="SAM" id="MobiDB-lite"/>
    </source>
</evidence>
<dbReference type="STRING" id="121224.E0VS43"/>
<dbReference type="PRINTS" id="PR01626">
    <property type="entry name" value="LCACHANNELB"/>
</dbReference>
<evidence type="ECO:0000256" key="6">
    <source>
        <dbReference type="ARBA" id="ARBA00022837"/>
    </source>
</evidence>
<reference evidence="13" key="1">
    <citation type="submission" date="2007-04" db="EMBL/GenBank/DDBJ databases">
        <title>Annotation of Pediculus humanus corporis strain USDA.</title>
        <authorList>
            <person name="Kirkness E."/>
            <person name="Hannick L."/>
            <person name="Hass B."/>
            <person name="Bruggner R."/>
            <person name="Lawson D."/>
            <person name="Bidwell S."/>
            <person name="Joardar V."/>
            <person name="Caler E."/>
            <person name="Walenz B."/>
            <person name="Inman J."/>
            <person name="Schobel S."/>
            <person name="Galinsky K."/>
            <person name="Amedeo P."/>
            <person name="Strausberg R."/>
        </authorList>
    </citation>
    <scope>NUCLEOTIDE SEQUENCE</scope>
    <source>
        <strain evidence="13">USDA</strain>
    </source>
</reference>
<dbReference type="GO" id="GO:0005245">
    <property type="term" value="F:voltage-gated calcium channel activity"/>
    <property type="evidence" value="ECO:0007669"/>
    <property type="project" value="InterPro"/>
</dbReference>
<dbReference type="InterPro" id="IPR000584">
    <property type="entry name" value="VDCC_L_bsu"/>
</dbReference>
<feature type="region of interest" description="Disordered" evidence="11">
    <location>
        <begin position="400"/>
        <end position="434"/>
    </location>
</feature>
<evidence type="ECO:0000259" key="12">
    <source>
        <dbReference type="PROSITE" id="PS50002"/>
    </source>
</evidence>
<dbReference type="VEuPathDB" id="VectorBase:PHUM411240"/>
<evidence type="ECO:0000256" key="10">
    <source>
        <dbReference type="PROSITE-ProRule" id="PRU00192"/>
    </source>
</evidence>
<dbReference type="EnsemblMetazoa" id="PHUM411240-RA">
    <property type="protein sequence ID" value="PHUM411240-PA"/>
    <property type="gene ID" value="PHUM411240"/>
</dbReference>
<dbReference type="CTD" id="8234146"/>
<keyword evidence="6" id="KW-0106">Calcium</keyword>
<feature type="compositionally biased region" description="Polar residues" evidence="11">
    <location>
        <begin position="125"/>
        <end position="135"/>
    </location>
</feature>
<evidence type="ECO:0000313" key="14">
    <source>
        <dbReference type="EnsemblMetazoa" id="PHUM411240-PA"/>
    </source>
</evidence>
<feature type="region of interest" description="Disordered" evidence="11">
    <location>
        <begin position="449"/>
        <end position="594"/>
    </location>
</feature>
<dbReference type="OMA" id="DSNFSHH"/>
<evidence type="ECO:0000256" key="7">
    <source>
        <dbReference type="ARBA" id="ARBA00022882"/>
    </source>
</evidence>
<keyword evidence="5" id="KW-0109">Calcium transport</keyword>
<feature type="compositionally biased region" description="Basic and acidic residues" evidence="11">
    <location>
        <begin position="460"/>
        <end position="492"/>
    </location>
</feature>
<dbReference type="InterPro" id="IPR036028">
    <property type="entry name" value="SH3-like_dom_sf"/>
</dbReference>
<dbReference type="GO" id="GO:0005891">
    <property type="term" value="C:voltage-gated calcium channel complex"/>
    <property type="evidence" value="ECO:0007669"/>
    <property type="project" value="InterPro"/>
</dbReference>
<dbReference type="AlphaFoldDB" id="E0VS43"/>
<dbReference type="FunCoup" id="E0VS43">
    <property type="interactions" value="196"/>
</dbReference>
<keyword evidence="3" id="KW-0813">Transport</keyword>
<keyword evidence="9" id="KW-0407">Ion channel</keyword>
<dbReference type="RefSeq" id="XP_002428937.1">
    <property type="nucleotide sequence ID" value="XM_002428892.1"/>
</dbReference>
<feature type="compositionally biased region" description="Pro residues" evidence="11">
    <location>
        <begin position="403"/>
        <end position="412"/>
    </location>
</feature>
<evidence type="ECO:0000313" key="15">
    <source>
        <dbReference type="Proteomes" id="UP000009046"/>
    </source>
</evidence>
<keyword evidence="4" id="KW-0597">Phosphoprotein</keyword>
<organism>
    <name type="scientific">Pediculus humanus subsp. corporis</name>
    <name type="common">Body louse</name>
    <dbReference type="NCBI Taxonomy" id="121224"/>
    <lineage>
        <taxon>Eukaryota</taxon>
        <taxon>Metazoa</taxon>
        <taxon>Ecdysozoa</taxon>
        <taxon>Arthropoda</taxon>
        <taxon>Hexapoda</taxon>
        <taxon>Insecta</taxon>
        <taxon>Pterygota</taxon>
        <taxon>Neoptera</taxon>
        <taxon>Paraneoptera</taxon>
        <taxon>Psocodea</taxon>
        <taxon>Troctomorpha</taxon>
        <taxon>Phthiraptera</taxon>
        <taxon>Anoplura</taxon>
        <taxon>Pediculidae</taxon>
        <taxon>Pediculus</taxon>
    </lineage>
</organism>
<dbReference type="SUPFAM" id="SSF52540">
    <property type="entry name" value="P-loop containing nucleoside triphosphate hydrolases"/>
    <property type="match status" value="1"/>
</dbReference>
<dbReference type="InParanoid" id="E0VS43"/>
<feature type="compositionally biased region" description="Basic and acidic residues" evidence="11">
    <location>
        <begin position="542"/>
        <end position="566"/>
    </location>
</feature>
<feature type="domain" description="SH3" evidence="12">
    <location>
        <begin position="44"/>
        <end position="113"/>
    </location>
</feature>
<dbReference type="OrthoDB" id="5962384at2759"/>
<sequence length="594" mass="67350">MQGSADSNYSQPSSDLSLDEEKETVRREKERHALNQLEKARQKPVAFAVRTNVSYDGSVDDDSPVHGTAISFAMRDFLHIKEKYDNNWWIGRLVKEGSDVGFIPSPVKLENLRLQQSATGASKLYTSKTSSSNNLGAPLSEIPQILGSNPSAPGEDTESVAGGRLSKNTLTTPPAKEKRKPFFKKQENTTPYDVVPSMRPVVLVGPSLKGYEVTDMMQKALFDFLKHRFEGRIIITRVMADISLAKRSLLNNPAKRAIMERNNARSTCLAEVQAEIERIFELARTLQLVVLDCDTINHPSQLAKTSLAPTIVYLKITSPKVLQRLVKSRGKSQTRHLNVQMVAAEKLAQCPPEMFDVILDENQLEEACEHIAEYLEAYWRATHPPVAAINHSAAAALASSVPRPVPMQPSPQTPMGAEHGGDIVRVNSTSPGIHLDPYDYDYEPRGYMYGKSHPRSYGRSRLEKDRSAEYDDYGDRRDGSHSYSYRHSDHGQSHNISHHQQQQHHHQPHHQPQHHHHQQQPLHHHHHSGAYLREQYASRENGSSEERYYPDDKYGHGVRYRETEDRHRKKDDEEDEENDYHSPHPTAKRPLNAI</sequence>
<dbReference type="EMBL" id="AAZO01005048">
    <property type="status" value="NOT_ANNOTATED_CDS"/>
    <property type="molecule type" value="Genomic_DNA"/>
</dbReference>
<keyword evidence="2 10" id="KW-0728">SH3 domain</keyword>
<dbReference type="Pfam" id="PF00625">
    <property type="entry name" value="Guanylate_kin"/>
    <property type="match status" value="1"/>
</dbReference>
<protein>
    <submittedName>
        <fullName evidence="13">Voltage-dependent L-type calcium channel, putative</fullName>
    </submittedName>
</protein>
<dbReference type="eggNOG" id="KOG3812">
    <property type="taxonomic scope" value="Eukaryota"/>
</dbReference>
<evidence type="ECO:0000313" key="13">
    <source>
        <dbReference type="EMBL" id="EEB16199.1"/>
    </source>
</evidence>
<dbReference type="PANTHER" id="PTHR11824">
    <property type="entry name" value="VOLTAGE-DEPENDENT CALCIUM CHANNEL BETA SUBUNIT"/>
    <property type="match status" value="1"/>
</dbReference>
<accession>E0VS43</accession>
<keyword evidence="15" id="KW-1185">Reference proteome</keyword>
<dbReference type="FunFam" id="3.40.50.300:FF:000023">
    <property type="entry name" value="Voltage-dependent L-type calcium channel subunit beta-2"/>
    <property type="match status" value="1"/>
</dbReference>
<dbReference type="Gene3D" id="2.30.30.40">
    <property type="entry name" value="SH3 Domains"/>
    <property type="match status" value="1"/>
</dbReference>
<reference evidence="14" key="3">
    <citation type="submission" date="2021-02" db="UniProtKB">
        <authorList>
            <consortium name="EnsemblMetazoa"/>
        </authorList>
    </citation>
    <scope>IDENTIFICATION</scope>
    <source>
        <strain evidence="14">USDA</strain>
    </source>
</reference>
<feature type="region of interest" description="Disordered" evidence="11">
    <location>
        <begin position="1"/>
        <end position="30"/>
    </location>
</feature>
<evidence type="ECO:0000256" key="9">
    <source>
        <dbReference type="ARBA" id="ARBA00023303"/>
    </source>
</evidence>
<keyword evidence="7" id="KW-0851">Voltage-gated channel</keyword>
<name>E0VS43_PEDHC</name>
<feature type="compositionally biased region" description="Basic residues" evidence="11">
    <location>
        <begin position="501"/>
        <end position="528"/>
    </location>
</feature>
<evidence type="ECO:0000256" key="2">
    <source>
        <dbReference type="ARBA" id="ARBA00022443"/>
    </source>
</evidence>
<dbReference type="GeneID" id="8234146"/>
<proteinExistence type="inferred from homology"/>
<dbReference type="HOGENOM" id="CLU_021995_2_0_1"/>
<dbReference type="InterPro" id="IPR001452">
    <property type="entry name" value="SH3_domain"/>
</dbReference>
<evidence type="ECO:0000256" key="4">
    <source>
        <dbReference type="ARBA" id="ARBA00022553"/>
    </source>
</evidence>
<dbReference type="SUPFAM" id="SSF50044">
    <property type="entry name" value="SH3-domain"/>
    <property type="match status" value="1"/>
</dbReference>
<dbReference type="KEGG" id="phu:Phum_PHUM411240"/>
<evidence type="ECO:0000256" key="3">
    <source>
        <dbReference type="ARBA" id="ARBA00022448"/>
    </source>
</evidence>
<comment type="similarity">
    <text evidence="1">Belongs to the calcium channel beta subunit family.</text>
</comment>
<reference evidence="13" key="2">
    <citation type="submission" date="2007-04" db="EMBL/GenBank/DDBJ databases">
        <title>The genome of the human body louse.</title>
        <authorList>
            <consortium name="The Human Body Louse Genome Consortium"/>
            <person name="Kirkness E."/>
            <person name="Walenz B."/>
            <person name="Hass B."/>
            <person name="Bruggner R."/>
            <person name="Strausberg R."/>
        </authorList>
    </citation>
    <scope>NUCLEOTIDE SEQUENCE</scope>
    <source>
        <strain evidence="13">USDA</strain>
    </source>
</reference>
<evidence type="ECO:0000256" key="8">
    <source>
        <dbReference type="ARBA" id="ARBA00023065"/>
    </source>
</evidence>
<dbReference type="InterPro" id="IPR008145">
    <property type="entry name" value="GK/Ca_channel_bsu"/>
</dbReference>
<dbReference type="EMBL" id="DS235743">
    <property type="protein sequence ID" value="EEB16199.1"/>
    <property type="molecule type" value="Genomic_DNA"/>
</dbReference>
<gene>
    <name evidence="14" type="primary">8234146</name>
    <name evidence="13" type="ORF">Phum_PHUM411240</name>
</gene>
<evidence type="ECO:0000256" key="5">
    <source>
        <dbReference type="ARBA" id="ARBA00022568"/>
    </source>
</evidence>
<dbReference type="Gene3D" id="3.40.50.300">
    <property type="entry name" value="P-loop containing nucleotide triphosphate hydrolases"/>
    <property type="match status" value="1"/>
</dbReference>
<feature type="region of interest" description="Disordered" evidence="11">
    <location>
        <begin position="125"/>
        <end position="178"/>
    </location>
</feature>
<evidence type="ECO:0000256" key="1">
    <source>
        <dbReference type="ARBA" id="ARBA00010836"/>
    </source>
</evidence>
<dbReference type="Pfam" id="PF12052">
    <property type="entry name" value="VGCC_beta4Aa_N"/>
    <property type="match status" value="1"/>
</dbReference>
<dbReference type="CDD" id="cd11863">
    <property type="entry name" value="SH3_CACNB"/>
    <property type="match status" value="1"/>
</dbReference>
<dbReference type="PROSITE" id="PS50002">
    <property type="entry name" value="SH3"/>
    <property type="match status" value="1"/>
</dbReference>
<feature type="compositionally biased region" description="Polar residues" evidence="11">
    <location>
        <begin position="1"/>
        <end position="16"/>
    </location>
</feature>
<dbReference type="InterPro" id="IPR046937">
    <property type="entry name" value="CAB1-4_N_A-dom"/>
</dbReference>
<keyword evidence="8" id="KW-0406">Ion transport</keyword>
<dbReference type="Proteomes" id="UP000009046">
    <property type="component" value="Unassembled WGS sequence"/>
</dbReference>